<protein>
    <submittedName>
        <fullName evidence="2">Putative paraquat-inducible protein A</fullName>
    </submittedName>
</protein>
<dbReference type="Pfam" id="PF04403">
    <property type="entry name" value="PqiA"/>
    <property type="match status" value="1"/>
</dbReference>
<organism evidence="2">
    <name type="scientific">Magnetococcus massalia (strain MO-1)</name>
    <dbReference type="NCBI Taxonomy" id="451514"/>
    <lineage>
        <taxon>Bacteria</taxon>
        <taxon>Pseudomonadati</taxon>
        <taxon>Pseudomonadota</taxon>
        <taxon>Magnetococcia</taxon>
        <taxon>Magnetococcales</taxon>
        <taxon>Magnetococcaceae</taxon>
        <taxon>Magnetococcus</taxon>
    </lineage>
</organism>
<name>A0A1S7LNF1_MAGMO</name>
<accession>A0A1S7LNF1</accession>
<keyword evidence="1" id="KW-1133">Transmembrane helix</keyword>
<proteinExistence type="predicted"/>
<feature type="transmembrane region" description="Helical" evidence="1">
    <location>
        <begin position="95"/>
        <end position="121"/>
    </location>
</feature>
<evidence type="ECO:0000256" key="1">
    <source>
        <dbReference type="SAM" id="Phobius"/>
    </source>
</evidence>
<reference evidence="2" key="1">
    <citation type="submission" date="2015-04" db="EMBL/GenBank/DDBJ databases">
        <authorList>
            <person name="Syromyatnikov M.Y."/>
            <person name="Popov V.N."/>
        </authorList>
    </citation>
    <scope>NUCLEOTIDE SEQUENCE</scope>
    <source>
        <strain evidence="2">MO-1</strain>
    </source>
</reference>
<dbReference type="EMBL" id="LO017727">
    <property type="protein sequence ID" value="CRH07276.1"/>
    <property type="molecule type" value="Genomic_DNA"/>
</dbReference>
<sequence length="205" mass="22726">MGVGEPLVCPWCDTLHRMPDPLPRGALSCTACRSTLINYQPHAETRALVWSLTALLLFLPATLLPFMALEVGGQWQAGSLLDGVFALQAYDRPMVALLVLFTGILAPLLHISGIAMIALMMMRRTAPPPRWGAPLFRHIKTLQHWSMLEVYMLGLMVAATKLGDLAHVALREGLLAFVLLVIVSNRAAVALDPVLVWRRWQMENR</sequence>
<feature type="transmembrane region" description="Helical" evidence="1">
    <location>
        <begin position="47"/>
        <end position="69"/>
    </location>
</feature>
<gene>
    <name evidence="2" type="ORF">MAGMO_3135</name>
</gene>
<dbReference type="AlphaFoldDB" id="A0A1S7LNF1"/>
<evidence type="ECO:0000313" key="2">
    <source>
        <dbReference type="EMBL" id="CRH07276.1"/>
    </source>
</evidence>
<keyword evidence="1" id="KW-0472">Membrane</keyword>
<keyword evidence="1" id="KW-0812">Transmembrane</keyword>
<feature type="transmembrane region" description="Helical" evidence="1">
    <location>
        <begin position="142"/>
        <end position="162"/>
    </location>
</feature>
<dbReference type="InterPro" id="IPR007498">
    <property type="entry name" value="PqiA-like"/>
</dbReference>
<feature type="transmembrane region" description="Helical" evidence="1">
    <location>
        <begin position="174"/>
        <end position="197"/>
    </location>
</feature>